<keyword evidence="6" id="KW-1185">Reference proteome</keyword>
<protein>
    <recommendedName>
        <fullName evidence="4">Kazal-like domain-containing protein</fullName>
    </recommendedName>
</protein>
<dbReference type="SMART" id="SM00280">
    <property type="entry name" value="KAZAL"/>
    <property type="match status" value="3"/>
</dbReference>
<dbReference type="SUPFAM" id="SSF100895">
    <property type="entry name" value="Kazal-type serine protease inhibitors"/>
    <property type="match status" value="3"/>
</dbReference>
<dbReference type="OrthoDB" id="5988997at2759"/>
<dbReference type="CDD" id="cd00104">
    <property type="entry name" value="KAZAL_FS"/>
    <property type="match status" value="1"/>
</dbReference>
<dbReference type="PANTHER" id="PTHR10913">
    <property type="entry name" value="FOLLISTATIN-RELATED"/>
    <property type="match status" value="1"/>
</dbReference>
<evidence type="ECO:0000256" key="3">
    <source>
        <dbReference type="ARBA" id="ARBA00023157"/>
    </source>
</evidence>
<keyword evidence="3" id="KW-1015">Disulfide bond</keyword>
<dbReference type="PROSITE" id="PS51465">
    <property type="entry name" value="KAZAL_2"/>
    <property type="match status" value="3"/>
</dbReference>
<dbReference type="Proteomes" id="UP000594262">
    <property type="component" value="Unplaced"/>
</dbReference>
<sequence length="328" mass="36689">MSLPESLSNNSVWTSKKMRLEPEDLQILMSCRKSCRGVRCKNKARCFQDKKTCRRFCRCSRACPKIYRPVCGSNGVTYANQCLLNYATCQSKGKITKKRNGRCPCKKTCRNVRCANGARCFHNPRTCKTKCACSKACPKILKPVCGTDGVTYDNDCLLRYATCKSKGKIQKKKDGKCCSVDCTTAKCSKGARCFHDPLKCVTKCVCSKACPKILKPVCGTDGVTYDNECLLNYQFCKTKGKVDKKSDGKCPVCPYHNPCSRIRCRYGYRCVPNFSRCAYSCQPKVCPNRQCVQAACDAKPCKKGQRCIEICKNSCVHACEISRYTYGG</sequence>
<dbReference type="InterPro" id="IPR050653">
    <property type="entry name" value="Prot_Inhib_GrowthFact_Antg"/>
</dbReference>
<dbReference type="PANTHER" id="PTHR10913:SF45">
    <property type="entry name" value="FOLLISTATIN, ISOFORM A-RELATED"/>
    <property type="match status" value="1"/>
</dbReference>
<feature type="domain" description="Kazal-like" evidence="4">
    <location>
        <begin position="132"/>
        <end position="177"/>
    </location>
</feature>
<accession>A0A7M5V2S9</accession>
<dbReference type="InterPro" id="IPR002350">
    <property type="entry name" value="Kazal_dom"/>
</dbReference>
<dbReference type="AlphaFoldDB" id="A0A7M5V2S9"/>
<organism evidence="5 6">
    <name type="scientific">Clytia hemisphaerica</name>
    <dbReference type="NCBI Taxonomy" id="252671"/>
    <lineage>
        <taxon>Eukaryota</taxon>
        <taxon>Metazoa</taxon>
        <taxon>Cnidaria</taxon>
        <taxon>Hydrozoa</taxon>
        <taxon>Hydroidolina</taxon>
        <taxon>Leptothecata</taxon>
        <taxon>Obeliida</taxon>
        <taxon>Clytiidae</taxon>
        <taxon>Clytia</taxon>
    </lineage>
</organism>
<evidence type="ECO:0000313" key="5">
    <source>
        <dbReference type="EnsemblMetazoa" id="CLYHEMP005185.1"/>
    </source>
</evidence>
<evidence type="ECO:0000259" key="4">
    <source>
        <dbReference type="PROSITE" id="PS51465"/>
    </source>
</evidence>
<feature type="domain" description="Kazal-like" evidence="4">
    <location>
        <begin position="205"/>
        <end position="252"/>
    </location>
</feature>
<keyword evidence="2" id="KW-0722">Serine protease inhibitor</keyword>
<name>A0A7M5V2S9_9CNID</name>
<evidence type="ECO:0000313" key="6">
    <source>
        <dbReference type="Proteomes" id="UP000594262"/>
    </source>
</evidence>
<dbReference type="Pfam" id="PF00050">
    <property type="entry name" value="Kazal_1"/>
    <property type="match status" value="2"/>
</dbReference>
<reference evidence="5" key="1">
    <citation type="submission" date="2021-01" db="UniProtKB">
        <authorList>
            <consortium name="EnsemblMetazoa"/>
        </authorList>
    </citation>
    <scope>IDENTIFICATION</scope>
</reference>
<evidence type="ECO:0000256" key="1">
    <source>
        <dbReference type="ARBA" id="ARBA00022690"/>
    </source>
</evidence>
<dbReference type="Pfam" id="PF07648">
    <property type="entry name" value="Kazal_2"/>
    <property type="match status" value="1"/>
</dbReference>
<dbReference type="Gene3D" id="3.30.60.30">
    <property type="match status" value="3"/>
</dbReference>
<dbReference type="EnsemblMetazoa" id="CLYHEMT005185.1">
    <property type="protein sequence ID" value="CLYHEMP005185.1"/>
    <property type="gene ID" value="CLYHEMG005185"/>
</dbReference>
<evidence type="ECO:0000256" key="2">
    <source>
        <dbReference type="ARBA" id="ARBA00022900"/>
    </source>
</evidence>
<dbReference type="InterPro" id="IPR036058">
    <property type="entry name" value="Kazal_dom_sf"/>
</dbReference>
<feature type="domain" description="Kazal-like" evidence="4">
    <location>
        <begin position="58"/>
        <end position="104"/>
    </location>
</feature>
<proteinExistence type="predicted"/>
<dbReference type="GO" id="GO:0005576">
    <property type="term" value="C:extracellular region"/>
    <property type="evidence" value="ECO:0007669"/>
    <property type="project" value="TreeGrafter"/>
</dbReference>
<keyword evidence="1" id="KW-0646">Protease inhibitor</keyword>